<evidence type="ECO:0000313" key="4">
    <source>
        <dbReference type="EMBL" id="KGX93291.1"/>
    </source>
</evidence>
<evidence type="ECO:0000256" key="2">
    <source>
        <dbReference type="PROSITE-ProRule" id="PRU00703"/>
    </source>
</evidence>
<dbReference type="PANTHER" id="PTHR43080:SF2">
    <property type="entry name" value="CBS DOMAIN-CONTAINING PROTEIN"/>
    <property type="match status" value="1"/>
</dbReference>
<reference evidence="4 5" key="1">
    <citation type="submission" date="2013-08" db="EMBL/GenBank/DDBJ databases">
        <authorList>
            <person name="Huang J."/>
            <person name="Wang G."/>
        </authorList>
    </citation>
    <scope>NUCLEOTIDE SEQUENCE [LARGE SCALE GENOMIC DNA]</scope>
    <source>
        <strain evidence="4 5">JSM 076056</strain>
    </source>
</reference>
<dbReference type="InterPro" id="IPR051257">
    <property type="entry name" value="Diverse_CBS-Domain"/>
</dbReference>
<dbReference type="STRING" id="1385510.GCA_000425205_01199"/>
<dbReference type="SMART" id="SM00116">
    <property type="entry name" value="CBS"/>
    <property type="match status" value="2"/>
</dbReference>
<proteinExistence type="predicted"/>
<evidence type="ECO:0000259" key="3">
    <source>
        <dbReference type="PROSITE" id="PS51371"/>
    </source>
</evidence>
<dbReference type="SUPFAM" id="SSF54631">
    <property type="entry name" value="CBS-domain pair"/>
    <property type="match status" value="1"/>
</dbReference>
<feature type="domain" description="CBS" evidence="3">
    <location>
        <begin position="73"/>
        <end position="132"/>
    </location>
</feature>
<dbReference type="Pfam" id="PF00571">
    <property type="entry name" value="CBS"/>
    <property type="match status" value="2"/>
</dbReference>
<feature type="domain" description="CBS" evidence="3">
    <location>
        <begin position="8"/>
        <end position="65"/>
    </location>
</feature>
<keyword evidence="5" id="KW-1185">Reference proteome</keyword>
<name>A0A0A5GJ53_9BACI</name>
<dbReference type="CDD" id="cd04622">
    <property type="entry name" value="CBS_pair_HRP1_like"/>
    <property type="match status" value="1"/>
</dbReference>
<dbReference type="PROSITE" id="PS51371">
    <property type="entry name" value="CBS"/>
    <property type="match status" value="2"/>
</dbReference>
<dbReference type="Proteomes" id="UP000030528">
    <property type="component" value="Unassembled WGS sequence"/>
</dbReference>
<gene>
    <name evidence="4" type="ORF">N781_12860</name>
</gene>
<comment type="caution">
    <text evidence="4">The sequence shown here is derived from an EMBL/GenBank/DDBJ whole genome shotgun (WGS) entry which is preliminary data.</text>
</comment>
<dbReference type="InterPro" id="IPR000644">
    <property type="entry name" value="CBS_dom"/>
</dbReference>
<keyword evidence="1 2" id="KW-0129">CBS domain</keyword>
<dbReference type="eggNOG" id="COG0517">
    <property type="taxonomic scope" value="Bacteria"/>
</dbReference>
<accession>A0A0A5GJ53</accession>
<dbReference type="InterPro" id="IPR046342">
    <property type="entry name" value="CBS_dom_sf"/>
</dbReference>
<dbReference type="RefSeq" id="WP_026799651.1">
    <property type="nucleotide sequence ID" value="NZ_AULI01000005.1"/>
</dbReference>
<organism evidence="4 5">
    <name type="scientific">Pontibacillus halophilus JSM 076056 = DSM 19796</name>
    <dbReference type="NCBI Taxonomy" id="1385510"/>
    <lineage>
        <taxon>Bacteria</taxon>
        <taxon>Bacillati</taxon>
        <taxon>Bacillota</taxon>
        <taxon>Bacilli</taxon>
        <taxon>Bacillales</taxon>
        <taxon>Bacillaceae</taxon>
        <taxon>Pontibacillus</taxon>
    </lineage>
</organism>
<dbReference type="PANTHER" id="PTHR43080">
    <property type="entry name" value="CBS DOMAIN-CONTAINING PROTEIN CBSX3, MITOCHONDRIAL"/>
    <property type="match status" value="1"/>
</dbReference>
<protein>
    <recommendedName>
        <fullName evidence="3">CBS domain-containing protein</fullName>
    </recommendedName>
</protein>
<dbReference type="EMBL" id="AVPE01000003">
    <property type="protein sequence ID" value="KGX93291.1"/>
    <property type="molecule type" value="Genomic_DNA"/>
</dbReference>
<dbReference type="Gene3D" id="3.10.580.10">
    <property type="entry name" value="CBS-domain"/>
    <property type="match status" value="1"/>
</dbReference>
<dbReference type="AlphaFoldDB" id="A0A0A5GJ53"/>
<evidence type="ECO:0000313" key="5">
    <source>
        <dbReference type="Proteomes" id="UP000030528"/>
    </source>
</evidence>
<dbReference type="OrthoDB" id="9802114at2"/>
<evidence type="ECO:0000256" key="1">
    <source>
        <dbReference type="ARBA" id="ARBA00023122"/>
    </source>
</evidence>
<sequence length="142" mass="15415">MKNLKDVMTTDVACCSKDETLFNVASKMKQRDVGSIPVCDDQNHLLGMVTDRDLVLRGYADKKPGSCAVHEVMSDQLTSGEPGMSVDEASKLMATKQIRRLPVVDNGKLVGIVSLGDLSLEKFSNEAAGHALEEISERPQAH</sequence>